<evidence type="ECO:0000313" key="1">
    <source>
        <dbReference type="EMBL" id="MBB4641487.1"/>
    </source>
</evidence>
<dbReference type="AlphaFoldDB" id="A0A840HV64"/>
<dbReference type="RefSeq" id="WP_184475300.1">
    <property type="nucleotide sequence ID" value="NZ_JACHOV010000006.1"/>
</dbReference>
<reference evidence="1 2" key="1">
    <citation type="submission" date="2020-08" db="EMBL/GenBank/DDBJ databases">
        <title>Genomic Encyclopedia of Type Strains, Phase IV (KMG-IV): sequencing the most valuable type-strain genomes for metagenomic binning, comparative biology and taxonomic classification.</title>
        <authorList>
            <person name="Goeker M."/>
        </authorList>
    </citation>
    <scope>NUCLEOTIDE SEQUENCE [LARGE SCALE GENOMIC DNA]</scope>
    <source>
        <strain evidence="1 2">DSM 7465</strain>
    </source>
</reference>
<sequence>MPLGTLHTVEGIVRREPRRFILVVHGGGEWELEPDRHVVRHVDCAVVIEGVRTGFNRLEVVRIKREGEEWRPEQSWTAWFDRWRRR</sequence>
<dbReference type="InterPro" id="IPR043856">
    <property type="entry name" value="DUF5818"/>
</dbReference>
<evidence type="ECO:0000313" key="2">
    <source>
        <dbReference type="Proteomes" id="UP000575068"/>
    </source>
</evidence>
<accession>A0A840HV64</accession>
<dbReference type="EMBL" id="JACHOV010000006">
    <property type="protein sequence ID" value="MBB4641487.1"/>
    <property type="molecule type" value="Genomic_DNA"/>
</dbReference>
<gene>
    <name evidence="1" type="ORF">HNQ99_001796</name>
</gene>
<comment type="caution">
    <text evidence="1">The sequence shown here is derived from an EMBL/GenBank/DDBJ whole genome shotgun (WGS) entry which is preliminary data.</text>
</comment>
<name>A0A840HV64_9SPHN</name>
<organism evidence="1 2">
    <name type="scientific">Rhizorhapis suberifaciens</name>
    <name type="common">corky root of lettuce</name>
    <dbReference type="NCBI Taxonomy" id="13656"/>
    <lineage>
        <taxon>Bacteria</taxon>
        <taxon>Pseudomonadati</taxon>
        <taxon>Pseudomonadota</taxon>
        <taxon>Alphaproteobacteria</taxon>
        <taxon>Sphingomonadales</taxon>
        <taxon>Sphingomonadaceae</taxon>
        <taxon>Rhizorhapis</taxon>
    </lineage>
</organism>
<dbReference type="Pfam" id="PF19135">
    <property type="entry name" value="DUF5818"/>
    <property type="match status" value="1"/>
</dbReference>
<protein>
    <submittedName>
        <fullName evidence="1">Uncharacterized protein</fullName>
    </submittedName>
</protein>
<dbReference type="Proteomes" id="UP000575068">
    <property type="component" value="Unassembled WGS sequence"/>
</dbReference>
<proteinExistence type="predicted"/>
<keyword evidence="2" id="KW-1185">Reference proteome</keyword>